<dbReference type="PANTHER" id="PTHR47765">
    <property type="entry name" value="3'-5' EXONUCLEASE DOMAIN-CONTAINING PROTEIN"/>
    <property type="match status" value="1"/>
</dbReference>
<dbReference type="PANTHER" id="PTHR47765:SF2">
    <property type="entry name" value="EXONUCLEASE MUT-7 HOMOLOG"/>
    <property type="match status" value="1"/>
</dbReference>
<feature type="domain" description="Mut7-C RNAse" evidence="1">
    <location>
        <begin position="161"/>
        <end position="240"/>
    </location>
</feature>
<accession>A0A6A1UYD6</accession>
<comment type="caution">
    <text evidence="2">The sequence shown here is derived from an EMBL/GenBank/DDBJ whole genome shotgun (WGS) entry which is preliminary data.</text>
</comment>
<sequence>MDAHCLLKIFNVFHEKIVDEGSNAHNTNQLAPPNVNLGLKEVLEKHDVCCKIVTTKFCEALDIVQATASDFPQRIATVQGMVSRSSQRKTVPMDESLLKVVKRYGGNILLKELDKKPKGSRKRVKKQTSVGVNCNVKRLGNSDDWQGPPPWDLSLGGDGNPKFLCDVMVEGLAKHLRCVGIDAAIPNTKKPESRELIEQALKEKRVLLTRDAKLLRHEYLISNQICMVKSLLKNEQLLEGTQYHNAVQKFIDVCKLND</sequence>
<dbReference type="InterPro" id="IPR002782">
    <property type="entry name" value="Mut7-C_RNAse_dom"/>
</dbReference>
<dbReference type="InterPro" id="IPR052408">
    <property type="entry name" value="Exonuclease_MUT-7-like"/>
</dbReference>
<evidence type="ECO:0000259" key="1">
    <source>
        <dbReference type="Pfam" id="PF01927"/>
    </source>
</evidence>
<proteinExistence type="predicted"/>
<evidence type="ECO:0000313" key="3">
    <source>
        <dbReference type="Proteomes" id="UP000516437"/>
    </source>
</evidence>
<reference evidence="2 3" key="1">
    <citation type="journal article" date="2019" name="Plant Biotechnol. J.">
        <title>The red bayberry genome and genetic basis of sex determination.</title>
        <authorList>
            <person name="Jia H.M."/>
            <person name="Jia H.J."/>
            <person name="Cai Q.L."/>
            <person name="Wang Y."/>
            <person name="Zhao H.B."/>
            <person name="Yang W.F."/>
            <person name="Wang G.Y."/>
            <person name="Li Y.H."/>
            <person name="Zhan D.L."/>
            <person name="Shen Y.T."/>
            <person name="Niu Q.F."/>
            <person name="Chang L."/>
            <person name="Qiu J."/>
            <person name="Zhao L."/>
            <person name="Xie H.B."/>
            <person name="Fu W.Y."/>
            <person name="Jin J."/>
            <person name="Li X.W."/>
            <person name="Jiao Y."/>
            <person name="Zhou C.C."/>
            <person name="Tu T."/>
            <person name="Chai C.Y."/>
            <person name="Gao J.L."/>
            <person name="Fan L.J."/>
            <person name="van de Weg E."/>
            <person name="Wang J.Y."/>
            <person name="Gao Z.S."/>
        </authorList>
    </citation>
    <scope>NUCLEOTIDE SEQUENCE [LARGE SCALE GENOMIC DNA]</scope>
    <source>
        <tissue evidence="2">Leaves</tissue>
    </source>
</reference>
<keyword evidence="3" id="KW-1185">Reference proteome</keyword>
<dbReference type="EMBL" id="RXIC02000025">
    <property type="protein sequence ID" value="KAB1205116.1"/>
    <property type="molecule type" value="Genomic_DNA"/>
</dbReference>
<dbReference type="Proteomes" id="UP000516437">
    <property type="component" value="Chromosome 7"/>
</dbReference>
<name>A0A6A1UYD6_9ROSI</name>
<dbReference type="Pfam" id="PF01927">
    <property type="entry name" value="Mut7-C"/>
    <property type="match status" value="1"/>
</dbReference>
<gene>
    <name evidence="2" type="ORF">CJ030_MR7G016760</name>
</gene>
<dbReference type="AlphaFoldDB" id="A0A6A1UYD6"/>
<organism evidence="2 3">
    <name type="scientific">Morella rubra</name>
    <name type="common">Chinese bayberry</name>
    <dbReference type="NCBI Taxonomy" id="262757"/>
    <lineage>
        <taxon>Eukaryota</taxon>
        <taxon>Viridiplantae</taxon>
        <taxon>Streptophyta</taxon>
        <taxon>Embryophyta</taxon>
        <taxon>Tracheophyta</taxon>
        <taxon>Spermatophyta</taxon>
        <taxon>Magnoliopsida</taxon>
        <taxon>eudicotyledons</taxon>
        <taxon>Gunneridae</taxon>
        <taxon>Pentapetalae</taxon>
        <taxon>rosids</taxon>
        <taxon>fabids</taxon>
        <taxon>Fagales</taxon>
        <taxon>Myricaceae</taxon>
        <taxon>Morella</taxon>
    </lineage>
</organism>
<evidence type="ECO:0000313" key="2">
    <source>
        <dbReference type="EMBL" id="KAB1205116.1"/>
    </source>
</evidence>
<dbReference type="OrthoDB" id="10261556at2759"/>
<protein>
    <recommendedName>
        <fullName evidence="1">Mut7-C RNAse domain-containing protein</fullName>
    </recommendedName>
</protein>